<dbReference type="RefSeq" id="XP_019032387.1">
    <property type="nucleotide sequence ID" value="XM_019175897.1"/>
</dbReference>
<keyword evidence="3" id="KW-1185">Reference proteome</keyword>
<dbReference type="GeneID" id="30192984"/>
<dbReference type="AlphaFoldDB" id="A0A1E3JCW5"/>
<evidence type="ECO:0000313" key="3">
    <source>
        <dbReference type="Proteomes" id="UP000094819"/>
    </source>
</evidence>
<dbReference type="EMBL" id="AWGH01000009">
    <property type="protein sequence ID" value="ODN98525.1"/>
    <property type="molecule type" value="Genomic_DNA"/>
</dbReference>
<accession>A0A1E3JCW5</accession>
<evidence type="ECO:0000256" key="1">
    <source>
        <dbReference type="SAM" id="MobiDB-lite"/>
    </source>
</evidence>
<feature type="compositionally biased region" description="Basic and acidic residues" evidence="1">
    <location>
        <begin position="1"/>
        <end position="10"/>
    </location>
</feature>
<protein>
    <submittedName>
        <fullName evidence="2">Uncharacterized protein</fullName>
    </submittedName>
</protein>
<organism evidence="2 3">
    <name type="scientific">Cryptococcus wingfieldii CBS 7118</name>
    <dbReference type="NCBI Taxonomy" id="1295528"/>
    <lineage>
        <taxon>Eukaryota</taxon>
        <taxon>Fungi</taxon>
        <taxon>Dikarya</taxon>
        <taxon>Basidiomycota</taxon>
        <taxon>Agaricomycotina</taxon>
        <taxon>Tremellomycetes</taxon>
        <taxon>Tremellales</taxon>
        <taxon>Cryptococcaceae</taxon>
        <taxon>Cryptococcus</taxon>
    </lineage>
</organism>
<comment type="caution">
    <text evidence="2">The sequence shown here is derived from an EMBL/GenBank/DDBJ whole genome shotgun (WGS) entry which is preliminary data.</text>
</comment>
<name>A0A1E3JCW5_9TREE</name>
<dbReference type="Proteomes" id="UP000094819">
    <property type="component" value="Unassembled WGS sequence"/>
</dbReference>
<evidence type="ECO:0000313" key="2">
    <source>
        <dbReference type="EMBL" id="ODN98525.1"/>
    </source>
</evidence>
<gene>
    <name evidence="2" type="ORF">L198_03771</name>
</gene>
<feature type="region of interest" description="Disordered" evidence="1">
    <location>
        <begin position="1"/>
        <end position="139"/>
    </location>
</feature>
<dbReference type="OrthoDB" id="10413719at2759"/>
<sequence length="186" mass="19633">MFSSFDRADDTSILGTGALFRDSPRPFDSAADDDDRRGSTDSMASVKIEDSQRPAATMYATRSTNKKKRSSMPEPPVPAAQQSSASSKGKGRSSRTPTGPSNADEDEHQSLSPPSGSKGKGKAGSHPPLTGFTSVENDDASHHPLCLQITPTLPSFRVPDADVLRLIASGSRLPGEKAPHQLTSGK</sequence>
<reference evidence="2 3" key="1">
    <citation type="submission" date="2016-06" db="EMBL/GenBank/DDBJ databases">
        <title>Evolution of pathogenesis and genome organization in the Tremellales.</title>
        <authorList>
            <person name="Cuomo C."/>
            <person name="Litvintseva A."/>
            <person name="Heitman J."/>
            <person name="Chen Y."/>
            <person name="Sun S."/>
            <person name="Springer D."/>
            <person name="Dromer F."/>
            <person name="Young S."/>
            <person name="Zeng Q."/>
            <person name="Chapman S."/>
            <person name="Gujja S."/>
            <person name="Saif S."/>
            <person name="Birren B."/>
        </authorList>
    </citation>
    <scope>NUCLEOTIDE SEQUENCE [LARGE SCALE GENOMIC DNA]</scope>
    <source>
        <strain evidence="2 3">CBS 7118</strain>
    </source>
</reference>
<proteinExistence type="predicted"/>